<evidence type="ECO:0000313" key="3">
    <source>
        <dbReference type="Proteomes" id="UP000321245"/>
    </source>
</evidence>
<dbReference type="SUPFAM" id="SSF53448">
    <property type="entry name" value="Nucleotide-diphospho-sugar transferases"/>
    <property type="match status" value="1"/>
</dbReference>
<evidence type="ECO:0000313" key="2">
    <source>
        <dbReference type="EMBL" id="GEM52343.1"/>
    </source>
</evidence>
<accession>A0A511NHQ5</accession>
<dbReference type="EMBL" id="BJXC01000014">
    <property type="protein sequence ID" value="GEM52343.1"/>
    <property type="molecule type" value="Genomic_DNA"/>
</dbReference>
<keyword evidence="3" id="KW-1185">Reference proteome</keyword>
<protein>
    <submittedName>
        <fullName evidence="2">Glycosyl transferase</fullName>
    </submittedName>
</protein>
<dbReference type="AlphaFoldDB" id="A0A511NHQ5"/>
<dbReference type="InterPro" id="IPR001173">
    <property type="entry name" value="Glyco_trans_2-like"/>
</dbReference>
<dbReference type="CDD" id="cd00761">
    <property type="entry name" value="Glyco_tranf_GTA_type"/>
    <property type="match status" value="1"/>
</dbReference>
<dbReference type="RefSeq" id="WP_019974232.1">
    <property type="nucleotide sequence ID" value="NZ_BJXC01000014.1"/>
</dbReference>
<dbReference type="PANTHER" id="PTHR22916">
    <property type="entry name" value="GLYCOSYLTRANSFERASE"/>
    <property type="match status" value="1"/>
</dbReference>
<dbReference type="GeneID" id="84648976"/>
<evidence type="ECO:0000259" key="1">
    <source>
        <dbReference type="Pfam" id="PF00535"/>
    </source>
</evidence>
<dbReference type="Proteomes" id="UP000321245">
    <property type="component" value="Unassembled WGS sequence"/>
</dbReference>
<dbReference type="STRING" id="1218108.GCA_000382425_00721"/>
<keyword evidence="2" id="KW-0808">Transferase</keyword>
<feature type="domain" description="Glycosyltransferase 2-like" evidence="1">
    <location>
        <begin position="7"/>
        <end position="125"/>
    </location>
</feature>
<reference evidence="2 3" key="1">
    <citation type="submission" date="2019-07" db="EMBL/GenBank/DDBJ databases">
        <title>Whole genome shotgun sequence of Empedobacter brevis NBRC 14943.</title>
        <authorList>
            <person name="Hosoyama A."/>
            <person name="Uohara A."/>
            <person name="Ohji S."/>
            <person name="Ichikawa N."/>
        </authorList>
    </citation>
    <scope>NUCLEOTIDE SEQUENCE [LARGE SCALE GENOMIC DNA]</scope>
    <source>
        <strain evidence="2 3">NBRC 14943</strain>
    </source>
</reference>
<comment type="caution">
    <text evidence="2">The sequence shown here is derived from an EMBL/GenBank/DDBJ whole genome shotgun (WGS) entry which is preliminary data.</text>
</comment>
<dbReference type="GO" id="GO:0016758">
    <property type="term" value="F:hexosyltransferase activity"/>
    <property type="evidence" value="ECO:0007669"/>
    <property type="project" value="UniProtKB-ARBA"/>
</dbReference>
<organism evidence="2 3">
    <name type="scientific">Empedobacter brevis NBRC 14943 = ATCC 43319</name>
    <dbReference type="NCBI Taxonomy" id="1218108"/>
    <lineage>
        <taxon>Bacteria</taxon>
        <taxon>Pseudomonadati</taxon>
        <taxon>Bacteroidota</taxon>
        <taxon>Flavobacteriia</taxon>
        <taxon>Flavobacteriales</taxon>
        <taxon>Weeksellaceae</taxon>
        <taxon>Empedobacter</taxon>
    </lineage>
</organism>
<dbReference type="PANTHER" id="PTHR22916:SF3">
    <property type="entry name" value="UDP-GLCNAC:BETAGAL BETA-1,3-N-ACETYLGLUCOSAMINYLTRANSFERASE-LIKE PROTEIN 1"/>
    <property type="match status" value="1"/>
</dbReference>
<dbReference type="Gene3D" id="3.90.550.10">
    <property type="entry name" value="Spore Coat Polysaccharide Biosynthesis Protein SpsA, Chain A"/>
    <property type="match status" value="1"/>
</dbReference>
<dbReference type="Pfam" id="PF00535">
    <property type="entry name" value="Glycos_transf_2"/>
    <property type="match status" value="1"/>
</dbReference>
<gene>
    <name evidence="2" type="ORF">EB1_21330</name>
</gene>
<name>A0A511NHQ5_9FLAO</name>
<dbReference type="InterPro" id="IPR029044">
    <property type="entry name" value="Nucleotide-diphossugar_trans"/>
</dbReference>
<proteinExistence type="predicted"/>
<sequence>MEVELVSIITPCYNSERFIAETYQSIKQQSYPNWEWIIVDDCSTDDSVQTICSFNDERIKLIVQKSNQGAASARNLALSKAKGRYMTFIDSDDLWLPKFLETTINYLKRENESLVYTSYKRVDENLKPLLEDFIAIDKVDYKRILYNCPIPMLTSVYDSSVIGIVEFPKVELREDHAMWIQLLKKIKYGRAIEESLAIYRIRENSVSRNKLNIALRQYDVYRKFLKMNFLQSSYYTFFWALNGLKKYGKL</sequence>